<feature type="compositionally biased region" description="Basic and acidic residues" evidence="1">
    <location>
        <begin position="162"/>
        <end position="172"/>
    </location>
</feature>
<name>A0A8H3GBC6_9AGAM</name>
<gene>
    <name evidence="2" type="ORF">RDB_LOCUS111361</name>
</gene>
<feature type="compositionally biased region" description="Basic and acidic residues" evidence="1">
    <location>
        <begin position="589"/>
        <end position="600"/>
    </location>
</feature>
<feature type="compositionally biased region" description="Basic residues" evidence="1">
    <location>
        <begin position="193"/>
        <end position="229"/>
    </location>
</feature>
<proteinExistence type="predicted"/>
<organism evidence="2 3">
    <name type="scientific">Rhizoctonia solani</name>
    <dbReference type="NCBI Taxonomy" id="456999"/>
    <lineage>
        <taxon>Eukaryota</taxon>
        <taxon>Fungi</taxon>
        <taxon>Dikarya</taxon>
        <taxon>Basidiomycota</taxon>
        <taxon>Agaricomycotina</taxon>
        <taxon>Agaricomycetes</taxon>
        <taxon>Cantharellales</taxon>
        <taxon>Ceratobasidiaceae</taxon>
        <taxon>Rhizoctonia</taxon>
    </lineage>
</organism>
<comment type="caution">
    <text evidence="2">The sequence shown here is derived from an EMBL/GenBank/DDBJ whole genome shotgun (WGS) entry which is preliminary data.</text>
</comment>
<dbReference type="EMBL" id="CAJMWW010000113">
    <property type="protein sequence ID" value="CAE6445444.1"/>
    <property type="molecule type" value="Genomic_DNA"/>
</dbReference>
<protein>
    <submittedName>
        <fullName evidence="2">Uncharacterized protein</fullName>
    </submittedName>
</protein>
<feature type="compositionally biased region" description="Polar residues" evidence="1">
    <location>
        <begin position="539"/>
        <end position="548"/>
    </location>
</feature>
<accession>A0A8H3GBC6</accession>
<feature type="compositionally biased region" description="Basic and acidic residues" evidence="1">
    <location>
        <begin position="303"/>
        <end position="313"/>
    </location>
</feature>
<feature type="compositionally biased region" description="Basic and acidic residues" evidence="1">
    <location>
        <begin position="549"/>
        <end position="567"/>
    </location>
</feature>
<feature type="region of interest" description="Disordered" evidence="1">
    <location>
        <begin position="24"/>
        <end position="325"/>
    </location>
</feature>
<feature type="compositionally biased region" description="Basic and acidic residues" evidence="1">
    <location>
        <begin position="635"/>
        <end position="671"/>
    </location>
</feature>
<evidence type="ECO:0000313" key="3">
    <source>
        <dbReference type="Proteomes" id="UP000663841"/>
    </source>
</evidence>
<feature type="compositionally biased region" description="Acidic residues" evidence="1">
    <location>
        <begin position="672"/>
        <end position="684"/>
    </location>
</feature>
<feature type="compositionally biased region" description="Basic and acidic residues" evidence="1">
    <location>
        <begin position="230"/>
        <end position="246"/>
    </location>
</feature>
<feature type="compositionally biased region" description="Basic residues" evidence="1">
    <location>
        <begin position="173"/>
        <end position="184"/>
    </location>
</feature>
<feature type="compositionally biased region" description="Basic and acidic residues" evidence="1">
    <location>
        <begin position="106"/>
        <end position="125"/>
    </location>
</feature>
<dbReference type="AlphaFoldDB" id="A0A8H3GBC6"/>
<evidence type="ECO:0000313" key="2">
    <source>
        <dbReference type="EMBL" id="CAE6445444.1"/>
    </source>
</evidence>
<evidence type="ECO:0000256" key="1">
    <source>
        <dbReference type="SAM" id="MobiDB-lite"/>
    </source>
</evidence>
<feature type="compositionally biased region" description="Basic and acidic residues" evidence="1">
    <location>
        <begin position="135"/>
        <end position="153"/>
    </location>
</feature>
<reference evidence="2" key="1">
    <citation type="submission" date="2021-01" db="EMBL/GenBank/DDBJ databases">
        <authorList>
            <person name="Kaushik A."/>
        </authorList>
    </citation>
    <scope>NUCLEOTIDE SEQUENCE</scope>
    <source>
        <strain evidence="2">AG3-T5</strain>
    </source>
</reference>
<dbReference type="Proteomes" id="UP000663841">
    <property type="component" value="Unassembled WGS sequence"/>
</dbReference>
<feature type="region of interest" description="Disordered" evidence="1">
    <location>
        <begin position="531"/>
        <end position="720"/>
    </location>
</feature>
<sequence length="752" mass="86398">MIMEQEPNFEELWKDPKFREFVSQYGKPLATNSKPPSPPGAWGSKPETPCVNSNDDEDRGRLRTQETHIPSVRSFDNRSSSPLGDRLTELQGPLPTNEVSAYSRQDLVHNKGIDSRQSPSHRERSYSPYPKASRPHWEQEASKDYCRNQDKQYHSSRRSRSTSRDQNYEHAQYRRSRSRSRSPKHYNGYNRRYNSRSRSRSRSPRPSKYSSRYKSRSRSRSPRPNKRYPYRSERLSSPRHSYDHHEQHHYRRKRSQSPPRNQAPPPRRTETKPLDPSKSLPNPPDGWSDKGYYHSARMSYTKGGKDGDRDGEMRGGPSMVVDKSGTPRKYKTLLERMSKQEKYHFVKAHNHPFSDVAGIPYFNPYGKVPLDNKLTAIIPKAAESLFISSGQRLDFPEYLEGRAVTRAAISCNVPDNATIEPGKSLNWSHFGLSVRLNIYEYVYELKPYYYHFRDKTGENNWLIDSIAREYLKEVGGYLRKSGNTTVDAIEYLHRHAAKSMKNKEIQKSYIEEPDTENPYYFPKADRNYAGSTRVEGATKRTNPASSSTKARDARRADRIVAQEEARAKVNTHSVKPAPTKAVPKTGVKIKTETKVNHGIESDTDSDDEGLRIPQRSTSKRKVASSEAEELEEDEPPMKKSLTIDKEKESEKKVLSAKERARLKMRPRLEPEPREDEPEQTEPDEASNRIITKPRAKKRVLSPEAKASNVEDLPPTDHNLSVDGLRVVKATKMMIQAPATDSVAGRTRQRTKP</sequence>
<feature type="region of interest" description="Disordered" evidence="1">
    <location>
        <begin position="733"/>
        <end position="752"/>
    </location>
</feature>